<keyword evidence="2" id="KW-1185">Reference proteome</keyword>
<protein>
    <submittedName>
        <fullName evidence="1">Uncharacterized protein</fullName>
    </submittedName>
</protein>
<reference evidence="2" key="1">
    <citation type="journal article" date="2022" name="Mol. Ecol. Resour.">
        <title>The genomes of chicory, endive, great burdock and yacon provide insights into Asteraceae palaeo-polyploidization history and plant inulin production.</title>
        <authorList>
            <person name="Fan W."/>
            <person name="Wang S."/>
            <person name="Wang H."/>
            <person name="Wang A."/>
            <person name="Jiang F."/>
            <person name="Liu H."/>
            <person name="Zhao H."/>
            <person name="Xu D."/>
            <person name="Zhang Y."/>
        </authorList>
    </citation>
    <scope>NUCLEOTIDE SEQUENCE [LARGE SCALE GENOMIC DNA]</scope>
    <source>
        <strain evidence="2">cv. Niubang</strain>
    </source>
</reference>
<accession>A0ACB9B9J1</accession>
<dbReference type="EMBL" id="CM042052">
    <property type="protein sequence ID" value="KAI3718896.1"/>
    <property type="molecule type" value="Genomic_DNA"/>
</dbReference>
<name>A0ACB9B9J1_ARCLA</name>
<sequence length="153" mass="17065">MADMSKIKHLSLQSNTPQHQVLKEDETISSQQTLDDSIPNCSSLIEDDDDLVNVDEEEVPYCCPDSTVFHDCLYGHEEEYDQMDFITDLFDSRGEIEHVSDFGIIVSEVTNDHDDDDDFVSSNIEELGFGFEGGGGLRVFGIESISDTEESGT</sequence>
<reference evidence="1 2" key="2">
    <citation type="journal article" date="2022" name="Mol. Ecol. Resour.">
        <title>The genomes of chicory, endive, great burdock and yacon provide insights into Asteraceae paleo-polyploidization history and plant inulin production.</title>
        <authorList>
            <person name="Fan W."/>
            <person name="Wang S."/>
            <person name="Wang H."/>
            <person name="Wang A."/>
            <person name="Jiang F."/>
            <person name="Liu H."/>
            <person name="Zhao H."/>
            <person name="Xu D."/>
            <person name="Zhang Y."/>
        </authorList>
    </citation>
    <scope>NUCLEOTIDE SEQUENCE [LARGE SCALE GENOMIC DNA]</scope>
    <source>
        <strain evidence="2">cv. Niubang</strain>
    </source>
</reference>
<organism evidence="1 2">
    <name type="scientific">Arctium lappa</name>
    <name type="common">Greater burdock</name>
    <name type="synonym">Lappa major</name>
    <dbReference type="NCBI Taxonomy" id="4217"/>
    <lineage>
        <taxon>Eukaryota</taxon>
        <taxon>Viridiplantae</taxon>
        <taxon>Streptophyta</taxon>
        <taxon>Embryophyta</taxon>
        <taxon>Tracheophyta</taxon>
        <taxon>Spermatophyta</taxon>
        <taxon>Magnoliopsida</taxon>
        <taxon>eudicotyledons</taxon>
        <taxon>Gunneridae</taxon>
        <taxon>Pentapetalae</taxon>
        <taxon>asterids</taxon>
        <taxon>campanulids</taxon>
        <taxon>Asterales</taxon>
        <taxon>Asteraceae</taxon>
        <taxon>Carduoideae</taxon>
        <taxon>Cardueae</taxon>
        <taxon>Arctiinae</taxon>
        <taxon>Arctium</taxon>
    </lineage>
</organism>
<dbReference type="Proteomes" id="UP001055879">
    <property type="component" value="Linkage Group LG06"/>
</dbReference>
<proteinExistence type="predicted"/>
<evidence type="ECO:0000313" key="2">
    <source>
        <dbReference type="Proteomes" id="UP001055879"/>
    </source>
</evidence>
<comment type="caution">
    <text evidence="1">The sequence shown here is derived from an EMBL/GenBank/DDBJ whole genome shotgun (WGS) entry which is preliminary data.</text>
</comment>
<gene>
    <name evidence="1" type="ORF">L6452_19781</name>
</gene>
<evidence type="ECO:0000313" key="1">
    <source>
        <dbReference type="EMBL" id="KAI3718896.1"/>
    </source>
</evidence>